<evidence type="ECO:0000313" key="3">
    <source>
        <dbReference type="Proteomes" id="UP000612362"/>
    </source>
</evidence>
<dbReference type="EMBL" id="BNJF01000005">
    <property type="protein sequence ID" value="GHO49496.1"/>
    <property type="molecule type" value="Genomic_DNA"/>
</dbReference>
<keyword evidence="1" id="KW-0472">Membrane</keyword>
<dbReference type="Proteomes" id="UP000612362">
    <property type="component" value="Unassembled WGS sequence"/>
</dbReference>
<protein>
    <submittedName>
        <fullName evidence="2">Uncharacterized protein</fullName>
    </submittedName>
</protein>
<keyword evidence="1" id="KW-1133">Transmembrane helix</keyword>
<sequence>MEMMKETLTSLAVGISLVTLALWVMFSSKRNFVKVNNVVWSRNMHKYMAHCKHMLVLVFSTICWLLSLLSDGSLVTKSLYTVTLVAVFWWEIYDSRCLENAPKQCKIVAAQVSVPQGTSVTVEKDASGSVVIKVAGVSGARGKGGGNEPVTIALTGALLEAVTINMAEEKRRPPQKLKKIA</sequence>
<organism evidence="2 3">
    <name type="scientific">Ktedonospora formicarum</name>
    <dbReference type="NCBI Taxonomy" id="2778364"/>
    <lineage>
        <taxon>Bacteria</taxon>
        <taxon>Bacillati</taxon>
        <taxon>Chloroflexota</taxon>
        <taxon>Ktedonobacteria</taxon>
        <taxon>Ktedonobacterales</taxon>
        <taxon>Ktedonobacteraceae</taxon>
        <taxon>Ktedonospora</taxon>
    </lineage>
</organism>
<gene>
    <name evidence="2" type="ORF">KSX_76590</name>
</gene>
<feature type="transmembrane region" description="Helical" evidence="1">
    <location>
        <begin position="47"/>
        <end position="68"/>
    </location>
</feature>
<proteinExistence type="predicted"/>
<evidence type="ECO:0000256" key="1">
    <source>
        <dbReference type="SAM" id="Phobius"/>
    </source>
</evidence>
<feature type="transmembrane region" description="Helical" evidence="1">
    <location>
        <begin position="6"/>
        <end position="26"/>
    </location>
</feature>
<keyword evidence="3" id="KW-1185">Reference proteome</keyword>
<reference evidence="2" key="1">
    <citation type="submission" date="2020-10" db="EMBL/GenBank/DDBJ databases">
        <title>Taxonomic study of unclassified bacteria belonging to the class Ktedonobacteria.</title>
        <authorList>
            <person name="Yabe S."/>
            <person name="Wang C.M."/>
            <person name="Zheng Y."/>
            <person name="Sakai Y."/>
            <person name="Cavaletti L."/>
            <person name="Monciardini P."/>
            <person name="Donadio S."/>
        </authorList>
    </citation>
    <scope>NUCLEOTIDE SEQUENCE</scope>
    <source>
        <strain evidence="2">SOSP1-1</strain>
    </source>
</reference>
<name>A0A8J3MX03_9CHLR</name>
<dbReference type="AlphaFoldDB" id="A0A8J3MX03"/>
<evidence type="ECO:0000313" key="2">
    <source>
        <dbReference type="EMBL" id="GHO49496.1"/>
    </source>
</evidence>
<comment type="caution">
    <text evidence="2">The sequence shown here is derived from an EMBL/GenBank/DDBJ whole genome shotgun (WGS) entry which is preliminary data.</text>
</comment>
<accession>A0A8J3MX03</accession>
<keyword evidence="1" id="KW-0812">Transmembrane</keyword>